<proteinExistence type="predicted"/>
<protein>
    <submittedName>
        <fullName evidence="2">Uncharacterized protein</fullName>
    </submittedName>
</protein>
<dbReference type="AlphaFoldDB" id="Q8TLZ2"/>
<feature type="transmembrane region" description="Helical" evidence="1">
    <location>
        <begin position="12"/>
        <end position="28"/>
    </location>
</feature>
<dbReference type="KEGG" id="mac:MA_2880"/>
<sequence length="130" mass="15064">MQKITYKKIVKTEIYFFCFIFSLFSFFLKTKPDESMADVLLKFTRVLKNGTVFYNFEGFENVKSRWELPCEYLSGSHFAAWNGVLLYSDGNAVKPLSPGSVISENEHLELMKIVELGKKRLSEIQAKMKI</sequence>
<evidence type="ECO:0000313" key="2">
    <source>
        <dbReference type="EMBL" id="AAM06257.1"/>
    </source>
</evidence>
<dbReference type="HOGENOM" id="CLU_159085_0_0_2"/>
<accession>Q8TLZ2</accession>
<keyword evidence="1" id="KW-1133">Transmembrane helix</keyword>
<dbReference type="EnsemblBacteria" id="AAM06257">
    <property type="protein sequence ID" value="AAM06257"/>
    <property type="gene ID" value="MA_2880"/>
</dbReference>
<organism evidence="2 3">
    <name type="scientific">Methanosarcina acetivorans (strain ATCC 35395 / DSM 2834 / JCM 12185 / C2A)</name>
    <dbReference type="NCBI Taxonomy" id="188937"/>
    <lineage>
        <taxon>Archaea</taxon>
        <taxon>Methanobacteriati</taxon>
        <taxon>Methanobacteriota</taxon>
        <taxon>Stenosarchaea group</taxon>
        <taxon>Methanomicrobia</taxon>
        <taxon>Methanosarcinales</taxon>
        <taxon>Methanosarcinaceae</taxon>
        <taxon>Methanosarcina</taxon>
    </lineage>
</organism>
<gene>
    <name evidence="2" type="ordered locus">MA_2880</name>
</gene>
<keyword evidence="1" id="KW-0472">Membrane</keyword>
<dbReference type="STRING" id="188937.MA_2880"/>
<keyword evidence="3" id="KW-1185">Reference proteome</keyword>
<dbReference type="InParanoid" id="Q8TLZ2"/>
<evidence type="ECO:0000256" key="1">
    <source>
        <dbReference type="SAM" id="Phobius"/>
    </source>
</evidence>
<name>Q8TLZ2_METAC</name>
<reference evidence="2 3" key="1">
    <citation type="journal article" date="2002" name="Genome Res.">
        <title>The genome of Methanosarcina acetivorans reveals extensive metabolic and physiological diversity.</title>
        <authorList>
            <person name="Galagan J.E."/>
            <person name="Nusbaum C."/>
            <person name="Roy A."/>
            <person name="Endrizzi M.G."/>
            <person name="Macdonald P."/>
            <person name="FitzHugh W."/>
            <person name="Calvo S."/>
            <person name="Engels R."/>
            <person name="Smirnov S."/>
            <person name="Atnoor D."/>
            <person name="Brown A."/>
            <person name="Allen N."/>
            <person name="Naylor J."/>
            <person name="Stange-Thomann N."/>
            <person name="DeArellano K."/>
            <person name="Johnson R."/>
            <person name="Linton L."/>
            <person name="McEwan P."/>
            <person name="McKernan K."/>
            <person name="Talamas J."/>
            <person name="Tirrell A."/>
            <person name="Ye W."/>
            <person name="Zimmer A."/>
            <person name="Barber R.D."/>
            <person name="Cann I."/>
            <person name="Graham D.E."/>
            <person name="Grahame D.A."/>
            <person name="Guss A."/>
            <person name="Hedderich R."/>
            <person name="Ingram-Smith C."/>
            <person name="Kuettner C.H."/>
            <person name="Krzycki J.A."/>
            <person name="Leigh J.A."/>
            <person name="Li W."/>
            <person name="Liu J."/>
            <person name="Mukhopadhyay B."/>
            <person name="Reeve J.N."/>
            <person name="Smith K."/>
            <person name="Springer T.A."/>
            <person name="Umayam L.A."/>
            <person name="White O."/>
            <person name="White R.H."/>
            <person name="de Macario E.C."/>
            <person name="Ferry J.G."/>
            <person name="Jarrell K.F."/>
            <person name="Jing H."/>
            <person name="Macario A.J.L."/>
            <person name="Paulsen I."/>
            <person name="Pritchett M."/>
            <person name="Sowers K.R."/>
            <person name="Swanson R.V."/>
            <person name="Zinder S.H."/>
            <person name="Lander E."/>
            <person name="Metcalf W.W."/>
            <person name="Birren B."/>
        </authorList>
    </citation>
    <scope>NUCLEOTIDE SEQUENCE [LARGE SCALE GENOMIC DNA]</scope>
    <source>
        <strain evidence="3">ATCC 35395 / DSM 2834 / JCM 12185 / C2A</strain>
    </source>
</reference>
<keyword evidence="1" id="KW-0812">Transmembrane</keyword>
<dbReference type="EMBL" id="AE010299">
    <property type="protein sequence ID" value="AAM06257.1"/>
    <property type="molecule type" value="Genomic_DNA"/>
</dbReference>
<dbReference type="Proteomes" id="UP000002487">
    <property type="component" value="Chromosome"/>
</dbReference>
<evidence type="ECO:0000313" key="3">
    <source>
        <dbReference type="Proteomes" id="UP000002487"/>
    </source>
</evidence>